<dbReference type="PIRSF" id="PIRSF006221">
    <property type="entry name" value="Ketosamine-3-kinase"/>
    <property type="match status" value="1"/>
</dbReference>
<dbReference type="InterPro" id="IPR011009">
    <property type="entry name" value="Kinase-like_dom_sf"/>
</dbReference>
<comment type="similarity">
    <text evidence="1">Belongs to the fructosamine kinase family.</text>
</comment>
<organism evidence="2">
    <name type="scientific">Prochlorococcus marinus str. P0903-H212</name>
    <dbReference type="NCBI Taxonomy" id="1622208"/>
    <lineage>
        <taxon>Bacteria</taxon>
        <taxon>Bacillati</taxon>
        <taxon>Cyanobacteriota</taxon>
        <taxon>Cyanophyceae</taxon>
        <taxon>Synechococcales</taxon>
        <taxon>Prochlorococcaceae</taxon>
        <taxon>Prochlorococcus</taxon>
    </lineage>
</organism>
<dbReference type="SUPFAM" id="SSF56112">
    <property type="entry name" value="Protein kinase-like (PK-like)"/>
    <property type="match status" value="1"/>
</dbReference>
<dbReference type="AlphaFoldDB" id="A0A0D5A385"/>
<dbReference type="PANTHER" id="PTHR12149:SF8">
    <property type="entry name" value="PROTEIN-RIBULOSAMINE 3-KINASE"/>
    <property type="match status" value="1"/>
</dbReference>
<dbReference type="EMBL" id="KJ947871">
    <property type="protein sequence ID" value="AJW30874.1"/>
    <property type="molecule type" value="Genomic_DNA"/>
</dbReference>
<dbReference type="InterPro" id="IPR016477">
    <property type="entry name" value="Fructo-/Ketosamine-3-kinase"/>
</dbReference>
<accession>A0A0D5A385</accession>
<dbReference type="Gene3D" id="3.30.200.20">
    <property type="entry name" value="Phosphorylase Kinase, domain 1"/>
    <property type="match status" value="1"/>
</dbReference>
<dbReference type="GO" id="GO:0016301">
    <property type="term" value="F:kinase activity"/>
    <property type="evidence" value="ECO:0007669"/>
    <property type="project" value="UniProtKB-UniRule"/>
</dbReference>
<evidence type="ECO:0000256" key="1">
    <source>
        <dbReference type="PIRNR" id="PIRNR006221"/>
    </source>
</evidence>
<sequence>MEELIQKAFSISNKLSKNSLSIEKIIPVSGGCIHKAWCIHFQNDKKVFAKSNLIDNINMFKFERECLLALKRFADESYICVPEPIDLIIYQNISVLFVEWIDIKQSQPNLLGKGLALLHKSSAEGSQTNFGWEEEGFIGSNTQTRGWESNWGEFFVNYRLRPQLIKAEAWGVRTDYYEDVLVFLSSYLNDHLPRVSLVHGDLWSGNCGSTQKGLGSLYDPASYWADREVDISMTKLFGDFNREFYEGYEEIWPIDKSAKDRTDIYNLYHLLNHANMFGGSYKEKSLTILKNLRSRF</sequence>
<reference evidence="2" key="1">
    <citation type="submission" date="2014-06" db="EMBL/GenBank/DDBJ databases">
        <authorList>
            <person name="Berube P.M."/>
        </authorList>
    </citation>
    <scope>NUCLEOTIDE SEQUENCE</scope>
    <source>
        <strain evidence="2">P0903-H212</strain>
    </source>
</reference>
<keyword evidence="1" id="KW-0808">Transferase</keyword>
<protein>
    <submittedName>
        <fullName evidence="2">Ribulosamine/erythrulosamine 3-kinase potentially involved in protein deglycation</fullName>
    </submittedName>
</protein>
<dbReference type="Gene3D" id="3.90.1200.10">
    <property type="match status" value="1"/>
</dbReference>
<proteinExistence type="inferred from homology"/>
<gene>
    <name evidence="2" type="ORF">FA03_0041</name>
</gene>
<name>A0A0D5A385_PROMR</name>
<dbReference type="Pfam" id="PF03881">
    <property type="entry name" value="Fructosamin_kin"/>
    <property type="match status" value="1"/>
</dbReference>
<keyword evidence="1 2" id="KW-0418">Kinase</keyword>
<evidence type="ECO:0000313" key="2">
    <source>
        <dbReference type="EMBL" id="AJW30874.1"/>
    </source>
</evidence>
<dbReference type="PANTHER" id="PTHR12149">
    <property type="entry name" value="FRUCTOSAMINE 3 KINASE-RELATED PROTEIN"/>
    <property type="match status" value="1"/>
</dbReference>